<protein>
    <submittedName>
        <fullName evidence="2">Uncharacterized protein</fullName>
    </submittedName>
</protein>
<reference evidence="2" key="1">
    <citation type="submission" date="2023-06" db="EMBL/GenBank/DDBJ databases">
        <title>Genome-scale phylogeny and comparative genomics of the fungal order Sordariales.</title>
        <authorList>
            <consortium name="Lawrence Berkeley National Laboratory"/>
            <person name="Hensen N."/>
            <person name="Bonometti L."/>
            <person name="Westerberg I."/>
            <person name="Brannstrom I.O."/>
            <person name="Guillou S."/>
            <person name="Cros-Aarteil S."/>
            <person name="Calhoun S."/>
            <person name="Haridas S."/>
            <person name="Kuo A."/>
            <person name="Mondo S."/>
            <person name="Pangilinan J."/>
            <person name="Riley R."/>
            <person name="Labutti K."/>
            <person name="Andreopoulos B."/>
            <person name="Lipzen A."/>
            <person name="Chen C."/>
            <person name="Yanf M."/>
            <person name="Daum C."/>
            <person name="Ng V."/>
            <person name="Clum A."/>
            <person name="Steindorff A."/>
            <person name="Ohm R."/>
            <person name="Martin F."/>
            <person name="Silar P."/>
            <person name="Natvig D."/>
            <person name="Lalanne C."/>
            <person name="Gautier V."/>
            <person name="Ament-Velasquez S.L."/>
            <person name="Kruys A."/>
            <person name="Hutchinson M.I."/>
            <person name="Powell A.J."/>
            <person name="Barry K."/>
            <person name="Miller A.N."/>
            <person name="Grigoriev I.V."/>
            <person name="Debuchy R."/>
            <person name="Gladieux P."/>
            <person name="Thoren M.H."/>
            <person name="Johannesson H."/>
        </authorList>
    </citation>
    <scope>NUCLEOTIDE SEQUENCE</scope>
    <source>
        <strain evidence="2">SMH4607-1</strain>
    </source>
</reference>
<sequence length="203" mass="22781">MANLIRNFQLQSGAKGEAGWKGRDDDPRNLVELAEEMGLLQNGLVGWARELERFREYAASGFVDHVVDEGGRRVQLVNAGKYLGRTVDEYAAMVMKGERMKEGVDMAVLMVFTSRETSSIARQEVSKMKALAILTMLFLPGTFVAVSFLVDRTPFEEHEPLMVRQTFMSMGLFNWHPEDGKTSSATVVIARVIFPKTSKHHIV</sequence>
<proteinExistence type="predicted"/>
<accession>A0AA40DIG6</accession>
<feature type="transmembrane region" description="Helical" evidence="1">
    <location>
        <begin position="130"/>
        <end position="150"/>
    </location>
</feature>
<evidence type="ECO:0000313" key="2">
    <source>
        <dbReference type="EMBL" id="KAK0704420.1"/>
    </source>
</evidence>
<gene>
    <name evidence="2" type="ORF">B0H67DRAFT_648859</name>
</gene>
<dbReference type="Proteomes" id="UP001172102">
    <property type="component" value="Unassembled WGS sequence"/>
</dbReference>
<dbReference type="AlphaFoldDB" id="A0AA40DIG6"/>
<name>A0AA40DIG6_9PEZI</name>
<organism evidence="2 3">
    <name type="scientific">Lasiosphaeris hirsuta</name>
    <dbReference type="NCBI Taxonomy" id="260670"/>
    <lineage>
        <taxon>Eukaryota</taxon>
        <taxon>Fungi</taxon>
        <taxon>Dikarya</taxon>
        <taxon>Ascomycota</taxon>
        <taxon>Pezizomycotina</taxon>
        <taxon>Sordariomycetes</taxon>
        <taxon>Sordariomycetidae</taxon>
        <taxon>Sordariales</taxon>
        <taxon>Lasiosphaeriaceae</taxon>
        <taxon>Lasiosphaeris</taxon>
    </lineage>
</organism>
<comment type="caution">
    <text evidence="2">The sequence shown here is derived from an EMBL/GenBank/DDBJ whole genome shotgun (WGS) entry which is preliminary data.</text>
</comment>
<keyword evidence="1" id="KW-0812">Transmembrane</keyword>
<evidence type="ECO:0000256" key="1">
    <source>
        <dbReference type="SAM" id="Phobius"/>
    </source>
</evidence>
<keyword evidence="1" id="KW-0472">Membrane</keyword>
<keyword evidence="3" id="KW-1185">Reference proteome</keyword>
<keyword evidence="1" id="KW-1133">Transmembrane helix</keyword>
<evidence type="ECO:0000313" key="3">
    <source>
        <dbReference type="Proteomes" id="UP001172102"/>
    </source>
</evidence>
<dbReference type="EMBL" id="JAUKUA010000007">
    <property type="protein sequence ID" value="KAK0704420.1"/>
    <property type="molecule type" value="Genomic_DNA"/>
</dbReference>